<dbReference type="InterPro" id="IPR003692">
    <property type="entry name" value="Hydantoinase_B"/>
</dbReference>
<feature type="domain" description="Hydantoinase B/oxoprolinase" evidence="1">
    <location>
        <begin position="1"/>
        <end position="96"/>
    </location>
</feature>
<organism evidence="2">
    <name type="scientific">marine sediment metagenome</name>
    <dbReference type="NCBI Taxonomy" id="412755"/>
    <lineage>
        <taxon>unclassified sequences</taxon>
        <taxon>metagenomes</taxon>
        <taxon>ecological metagenomes</taxon>
    </lineage>
</organism>
<proteinExistence type="predicted"/>
<name>X0U0L0_9ZZZZ</name>
<feature type="non-terminal residue" evidence="2">
    <location>
        <position position="1"/>
    </location>
</feature>
<sequence length="151" mass="16847">YGLVPDSGGPGRFRGGLAIRKDIQALVPLLFTAHSDRHRFSPWGIQGGSPGKRGRFILYSGHKRPRRIRSKISGFLLRKGDVISIQTAGAGGFGHPFKREPERVLKDFMQGKVSRGHSQKDYGVVLTRTKKITYKATKVLRDKMKTENSDT</sequence>
<dbReference type="EMBL" id="BARS01013052">
    <property type="protein sequence ID" value="GAF92926.1"/>
    <property type="molecule type" value="Genomic_DNA"/>
</dbReference>
<protein>
    <recommendedName>
        <fullName evidence="1">Hydantoinase B/oxoprolinase domain-containing protein</fullName>
    </recommendedName>
</protein>
<dbReference type="Pfam" id="PF02538">
    <property type="entry name" value="Hydantoinase_B"/>
    <property type="match status" value="1"/>
</dbReference>
<reference evidence="2" key="1">
    <citation type="journal article" date="2014" name="Front. Microbiol.">
        <title>High frequency of phylogenetically diverse reductive dehalogenase-homologous genes in deep subseafloor sedimentary metagenomes.</title>
        <authorList>
            <person name="Kawai M."/>
            <person name="Futagami T."/>
            <person name="Toyoda A."/>
            <person name="Takaki Y."/>
            <person name="Nishi S."/>
            <person name="Hori S."/>
            <person name="Arai W."/>
            <person name="Tsubouchi T."/>
            <person name="Morono Y."/>
            <person name="Uchiyama I."/>
            <person name="Ito T."/>
            <person name="Fujiyama A."/>
            <person name="Inagaki F."/>
            <person name="Takami H."/>
        </authorList>
    </citation>
    <scope>NUCLEOTIDE SEQUENCE</scope>
    <source>
        <strain evidence="2">Expedition CK06-06</strain>
    </source>
</reference>
<dbReference type="GO" id="GO:0003824">
    <property type="term" value="F:catalytic activity"/>
    <property type="evidence" value="ECO:0007669"/>
    <property type="project" value="InterPro"/>
</dbReference>
<comment type="caution">
    <text evidence="2">The sequence shown here is derived from an EMBL/GenBank/DDBJ whole genome shotgun (WGS) entry which is preliminary data.</text>
</comment>
<evidence type="ECO:0000259" key="1">
    <source>
        <dbReference type="Pfam" id="PF02538"/>
    </source>
</evidence>
<evidence type="ECO:0000313" key="2">
    <source>
        <dbReference type="EMBL" id="GAF92926.1"/>
    </source>
</evidence>
<dbReference type="AlphaFoldDB" id="X0U0L0"/>
<accession>X0U0L0</accession>
<gene>
    <name evidence="2" type="ORF">S01H1_22903</name>
</gene>